<gene>
    <name evidence="2" type="ORF">PCO31110_00067</name>
</gene>
<evidence type="ECO:0000259" key="1">
    <source>
        <dbReference type="Pfam" id="PF23343"/>
    </source>
</evidence>
<proteinExistence type="predicted"/>
<dbReference type="RefSeq" id="WP_036663398.1">
    <property type="nucleotide sequence ID" value="NZ_CABPSJ010000001.1"/>
</dbReference>
<dbReference type="Pfam" id="PF23343">
    <property type="entry name" value="REP_ORF2-G2P"/>
    <property type="match status" value="1"/>
</dbReference>
<name>A0A5E4RE94_9BURK</name>
<dbReference type="Proteomes" id="UP000337189">
    <property type="component" value="Unassembled WGS sequence"/>
</dbReference>
<reference evidence="2 3" key="1">
    <citation type="submission" date="2019-08" db="EMBL/GenBank/DDBJ databases">
        <authorList>
            <person name="Peeters C."/>
        </authorList>
    </citation>
    <scope>NUCLEOTIDE SEQUENCE [LARGE SCALE GENOMIC DNA]</scope>
    <source>
        <strain evidence="2 3">LMG 31110</strain>
    </source>
</reference>
<dbReference type="EMBL" id="CABPSJ010000001">
    <property type="protein sequence ID" value="VVD60339.1"/>
    <property type="molecule type" value="Genomic_DNA"/>
</dbReference>
<dbReference type="AlphaFoldDB" id="A0A5E4RE94"/>
<dbReference type="OrthoDB" id="3173306at2"/>
<dbReference type="InterPro" id="IPR056906">
    <property type="entry name" value="ORF2/G2P_dom"/>
</dbReference>
<accession>A0A5E4RE94</accession>
<feature type="domain" description="Replication-associated protein ORF2/G2P" evidence="1">
    <location>
        <begin position="84"/>
        <end position="187"/>
    </location>
</feature>
<protein>
    <submittedName>
        <fullName evidence="2">Bacteriophage-related protein</fullName>
    </submittedName>
</protein>
<sequence>MNDTPLMDYSPFRREWIVRRRVFEDGQVEAFAIRFDRYMKAQDLHLMPRAKRGESKDEEKSMLSAAKRAKQQVRLRCKAIGADRMITLTYRENVLDKERIKRDFDALRRLLGRVQNFQYVAVPERQKRGAWHLHIAVKGRQNYRVLRAMWLRVVGEGNGNVDVRNPNREVGLRHKIATYIGKYIVKNFDEHNLNEKRYWASRGIKVPEAETIVHFLEDEAHDAIVAAYNSATETGVSLEGHQFYWNEDAGYFWLATRERRDSDGKA</sequence>
<organism evidence="2 3">
    <name type="scientific">Pandoraea communis</name>
    <dbReference type="NCBI Taxonomy" id="2508297"/>
    <lineage>
        <taxon>Bacteria</taxon>
        <taxon>Pseudomonadati</taxon>
        <taxon>Pseudomonadota</taxon>
        <taxon>Betaproteobacteria</taxon>
        <taxon>Burkholderiales</taxon>
        <taxon>Burkholderiaceae</taxon>
        <taxon>Pandoraea</taxon>
    </lineage>
</organism>
<evidence type="ECO:0000313" key="3">
    <source>
        <dbReference type="Proteomes" id="UP000337189"/>
    </source>
</evidence>
<evidence type="ECO:0000313" key="2">
    <source>
        <dbReference type="EMBL" id="VVD60339.1"/>
    </source>
</evidence>